<gene>
    <name evidence="2" type="primary">LOC110795272</name>
</gene>
<accession>A0A9R0K348</accession>
<dbReference type="OrthoDB" id="1857819at2759"/>
<evidence type="ECO:0000313" key="2">
    <source>
        <dbReference type="RefSeq" id="XP_021855998.1"/>
    </source>
</evidence>
<protein>
    <submittedName>
        <fullName evidence="2">Uncharacterized protein</fullName>
    </submittedName>
</protein>
<dbReference type="GeneID" id="110795272"/>
<proteinExistence type="predicted"/>
<sequence length="114" mass="12493">MDLASKAMNIVNKLVNSNTFVNICLVGSFTALGIRSLNQENLIAALESERQTLSNTNKAMKKSIWDWKQKLYAEASSSETAIVPLSRLKAIYGEVVTAPSDEEKTAESSTKLLI</sequence>
<dbReference type="PANTHER" id="PTHR38355:SF1">
    <property type="entry name" value="OS06G0149500 PROTEIN"/>
    <property type="match status" value="1"/>
</dbReference>
<dbReference type="PANTHER" id="PTHR38355">
    <property type="entry name" value="OS06G0149500 PROTEIN"/>
    <property type="match status" value="1"/>
</dbReference>
<organism evidence="1 2">
    <name type="scientific">Spinacia oleracea</name>
    <name type="common">Spinach</name>
    <dbReference type="NCBI Taxonomy" id="3562"/>
    <lineage>
        <taxon>Eukaryota</taxon>
        <taxon>Viridiplantae</taxon>
        <taxon>Streptophyta</taxon>
        <taxon>Embryophyta</taxon>
        <taxon>Tracheophyta</taxon>
        <taxon>Spermatophyta</taxon>
        <taxon>Magnoliopsida</taxon>
        <taxon>eudicotyledons</taxon>
        <taxon>Gunneridae</taxon>
        <taxon>Pentapetalae</taxon>
        <taxon>Caryophyllales</taxon>
        <taxon>Chenopodiaceae</taxon>
        <taxon>Chenopodioideae</taxon>
        <taxon>Anserineae</taxon>
        <taxon>Spinacia</taxon>
    </lineage>
</organism>
<dbReference type="Proteomes" id="UP000813463">
    <property type="component" value="Chromosome 2"/>
</dbReference>
<reference evidence="1" key="1">
    <citation type="journal article" date="2021" name="Nat. Commun.">
        <title>Genomic analyses provide insights into spinach domestication and the genetic basis of agronomic traits.</title>
        <authorList>
            <person name="Cai X."/>
            <person name="Sun X."/>
            <person name="Xu C."/>
            <person name="Sun H."/>
            <person name="Wang X."/>
            <person name="Ge C."/>
            <person name="Zhang Z."/>
            <person name="Wang Q."/>
            <person name="Fei Z."/>
            <person name="Jiao C."/>
            <person name="Wang Q."/>
        </authorList>
    </citation>
    <scope>NUCLEOTIDE SEQUENCE [LARGE SCALE GENOMIC DNA]</scope>
    <source>
        <strain evidence="1">cv. Varoflay</strain>
    </source>
</reference>
<reference evidence="2" key="2">
    <citation type="submission" date="2025-08" db="UniProtKB">
        <authorList>
            <consortium name="RefSeq"/>
        </authorList>
    </citation>
    <scope>IDENTIFICATION</scope>
    <source>
        <tissue evidence="2">Leaf</tissue>
    </source>
</reference>
<evidence type="ECO:0000313" key="1">
    <source>
        <dbReference type="Proteomes" id="UP000813463"/>
    </source>
</evidence>
<dbReference type="KEGG" id="soe:110795272"/>
<name>A0A9R0K348_SPIOL</name>
<keyword evidence="1" id="KW-1185">Reference proteome</keyword>
<dbReference type="RefSeq" id="XP_021855998.1">
    <property type="nucleotide sequence ID" value="XM_022000306.2"/>
</dbReference>
<dbReference type="GO" id="GO:0005739">
    <property type="term" value="C:mitochondrion"/>
    <property type="evidence" value="ECO:0007669"/>
    <property type="project" value="TreeGrafter"/>
</dbReference>
<dbReference type="AlphaFoldDB" id="A0A9R0K348"/>